<dbReference type="SUPFAM" id="SSF51419">
    <property type="entry name" value="PLP-binding barrel"/>
    <property type="match status" value="1"/>
</dbReference>
<dbReference type="PROSITE" id="PS00879">
    <property type="entry name" value="ODR_DC_2_2"/>
    <property type="match status" value="1"/>
</dbReference>
<evidence type="ECO:0000256" key="7">
    <source>
        <dbReference type="PIRSR" id="PIRSR600183-50"/>
    </source>
</evidence>
<feature type="binding site" evidence="5">
    <location>
        <position position="304"/>
    </location>
    <ligand>
        <name>substrate</name>
    </ligand>
</feature>
<keyword evidence="5" id="KW-0028">Amino-acid biosynthesis</keyword>
<keyword evidence="3 5" id="KW-0663">Pyridoxal phosphate</keyword>
<dbReference type="PATRIC" id="fig|634177.7.peg.14"/>
<dbReference type="HAMAP" id="MF_02120">
    <property type="entry name" value="LysA"/>
    <property type="match status" value="1"/>
</dbReference>
<evidence type="ECO:0000256" key="4">
    <source>
        <dbReference type="ARBA" id="ARBA00023239"/>
    </source>
</evidence>
<feature type="binding site" evidence="5">
    <location>
        <position position="342"/>
    </location>
    <ligand>
        <name>substrate</name>
    </ligand>
</feature>
<comment type="function">
    <text evidence="5">Specifically catalyzes the decarboxylation of meso-diaminopimelate (meso-DAP) to L-lysine.</text>
</comment>
<keyword evidence="2 5" id="KW-0210">Decarboxylase</keyword>
<evidence type="ECO:0000256" key="3">
    <source>
        <dbReference type="ARBA" id="ARBA00022898"/>
    </source>
</evidence>
<feature type="domain" description="Orn/DAP/Arg decarboxylase 2 N-terminal" evidence="9">
    <location>
        <begin position="64"/>
        <end position="307"/>
    </location>
</feature>
<feature type="binding site" evidence="5">
    <location>
        <position position="267"/>
    </location>
    <ligand>
        <name>pyridoxal 5'-phosphate</name>
        <dbReference type="ChEBI" id="CHEBI:597326"/>
    </ligand>
</feature>
<evidence type="ECO:0000256" key="8">
    <source>
        <dbReference type="RuleBase" id="RU003738"/>
    </source>
</evidence>
<dbReference type="KEGG" id="gxy:GLX_00140"/>
<dbReference type="PROSITE" id="PS00878">
    <property type="entry name" value="ODR_DC_2_1"/>
    <property type="match status" value="1"/>
</dbReference>
<gene>
    <name evidence="5" type="primary">lysA</name>
    <name evidence="10" type="ordered locus">GLX_00140</name>
</gene>
<dbReference type="eggNOG" id="COG0019">
    <property type="taxonomic scope" value="Bacteria"/>
</dbReference>
<dbReference type="InterPro" id="IPR022657">
    <property type="entry name" value="De-COase2_CS"/>
</dbReference>
<dbReference type="InterPro" id="IPR022653">
    <property type="entry name" value="De-COase2_pyr-phos_BS"/>
</dbReference>
<dbReference type="NCBIfam" id="TIGR01048">
    <property type="entry name" value="lysA"/>
    <property type="match status" value="1"/>
</dbReference>
<comment type="subunit">
    <text evidence="5">Homodimer.</text>
</comment>
<dbReference type="UniPathway" id="UPA00034">
    <property type="reaction ID" value="UER00027"/>
</dbReference>
<dbReference type="GO" id="GO:0008836">
    <property type="term" value="F:diaminopimelate decarboxylase activity"/>
    <property type="evidence" value="ECO:0007669"/>
    <property type="project" value="UniProtKB-UniRule"/>
</dbReference>
<dbReference type="InterPro" id="IPR002986">
    <property type="entry name" value="DAP_deCOOHase_LysA"/>
</dbReference>
<dbReference type="PRINTS" id="PR01181">
    <property type="entry name" value="DAPDCRBXLASE"/>
</dbReference>
<dbReference type="FunFam" id="3.20.20.10:FF:000003">
    <property type="entry name" value="Diaminopimelate decarboxylase"/>
    <property type="match status" value="1"/>
</dbReference>
<dbReference type="GO" id="GO:0009089">
    <property type="term" value="P:lysine biosynthetic process via diaminopimelate"/>
    <property type="evidence" value="ECO:0007669"/>
    <property type="project" value="UniProtKB-UniRule"/>
</dbReference>
<dbReference type="Gene3D" id="3.20.20.10">
    <property type="entry name" value="Alanine racemase"/>
    <property type="match status" value="1"/>
</dbReference>
<dbReference type="InterPro" id="IPR000183">
    <property type="entry name" value="Orn/DAP/Arg_de-COase"/>
</dbReference>
<dbReference type="PANTHER" id="PTHR43727:SF2">
    <property type="entry name" value="GROUP IV DECARBOXYLASE"/>
    <property type="match status" value="1"/>
</dbReference>
<dbReference type="Proteomes" id="UP000009044">
    <property type="component" value="Chromosome"/>
</dbReference>
<dbReference type="STRING" id="634177.GLX_00140"/>
<evidence type="ECO:0000256" key="6">
    <source>
        <dbReference type="NCBIfam" id="TIGR01048"/>
    </source>
</evidence>
<comment type="catalytic activity">
    <reaction evidence="5 8">
        <text>meso-2,6-diaminopimelate + H(+) = L-lysine + CO2</text>
        <dbReference type="Rhea" id="RHEA:15101"/>
        <dbReference type="ChEBI" id="CHEBI:15378"/>
        <dbReference type="ChEBI" id="CHEBI:16526"/>
        <dbReference type="ChEBI" id="CHEBI:32551"/>
        <dbReference type="ChEBI" id="CHEBI:57791"/>
        <dbReference type="EC" id="4.1.1.20"/>
    </reaction>
</comment>
<proteinExistence type="inferred from homology"/>
<feature type="active site" description="Proton donor" evidence="7">
    <location>
        <position position="374"/>
    </location>
</feature>
<evidence type="ECO:0000256" key="5">
    <source>
        <dbReference type="HAMAP-Rule" id="MF_02120"/>
    </source>
</evidence>
<dbReference type="EMBL" id="AP012159">
    <property type="protein sequence ID" value="BAK82426.1"/>
    <property type="molecule type" value="Genomic_DNA"/>
</dbReference>
<dbReference type="AlphaFoldDB" id="G2I1K4"/>
<dbReference type="Pfam" id="PF02784">
    <property type="entry name" value="Orn_Arg_deC_N"/>
    <property type="match status" value="1"/>
</dbReference>
<evidence type="ECO:0000313" key="11">
    <source>
        <dbReference type="Proteomes" id="UP000009044"/>
    </source>
</evidence>
<keyword evidence="4 5" id="KW-0456">Lyase</keyword>
<evidence type="ECO:0000256" key="1">
    <source>
        <dbReference type="ARBA" id="ARBA00001933"/>
    </source>
</evidence>
<comment type="cofactor">
    <cofactor evidence="1 5 7 8">
        <name>pyridoxal 5'-phosphate</name>
        <dbReference type="ChEBI" id="CHEBI:597326"/>
    </cofactor>
</comment>
<dbReference type="PANTHER" id="PTHR43727">
    <property type="entry name" value="DIAMINOPIMELATE DECARBOXYLASE"/>
    <property type="match status" value="1"/>
</dbReference>
<comment type="pathway">
    <text evidence="5 8">Amino-acid biosynthesis; L-lysine biosynthesis via DAP pathway; L-lysine from DL-2,6-diaminopimelate: step 1/1.</text>
</comment>
<feature type="binding site" evidence="5">
    <location>
        <position position="375"/>
    </location>
    <ligand>
        <name>substrate</name>
    </ligand>
</feature>
<comment type="similarity">
    <text evidence="5">Belongs to the Orn/Lys/Arg decarboxylase class-II family. LysA subfamily.</text>
</comment>
<sequence length="460" mass="48335">MHSIMAEAPPPCHGQDPSVAALLAVRPALSMHAMDGLVLEDVPLNAIADALGTPTWVMSAGTLRARYRHLAAAFRATGQAVSIHFAVKANDHLAVLRVLAAEGAGADVVSGGELRRAMAAGIPAGRIVFSGVGKTVVEMQAALRVGIAQINVESAEELELLSIVAQAEGLEAPVALRINPDVDAGTHAKITTGLATNKFGIPYNRAVELYAHAASLPGIRPVGLAMHIGSQIVRMQPYRTAYARLAALVHAIRARGLKVDVLDCGGGLGISYRDETEGAPEALAAAIHTELGGLDTHLAIEPGRWLAGPAGVLLSTVILRKRGYDGMPPFLVLDAAMNDLMRPSLYDAWHGIIPLAATTAAAKEEQVHVVGPVCESGDTFGHDRTLPHMEAGARVALLDCGAYGMVMSSTYNARPLAAQVMVDGSRWAVIRERQTVEELWAADSIPQWVNQTLLPSGGGL</sequence>
<dbReference type="GO" id="GO:0030170">
    <property type="term" value="F:pyridoxal phosphate binding"/>
    <property type="evidence" value="ECO:0007669"/>
    <property type="project" value="UniProtKB-UniRule"/>
</dbReference>
<dbReference type="InterPro" id="IPR029066">
    <property type="entry name" value="PLP-binding_barrel"/>
</dbReference>
<dbReference type="InterPro" id="IPR009006">
    <property type="entry name" value="Ala_racemase/Decarboxylase_C"/>
</dbReference>
<protein>
    <recommendedName>
        <fullName evidence="5 6">Diaminopimelate decarboxylase</fullName>
        <shortName evidence="5">DAP decarboxylase</shortName>
        <shortName evidence="5">DAPDC</shortName>
        <ecNumber evidence="5 6">4.1.1.20</ecNumber>
    </recommendedName>
</protein>
<dbReference type="CDD" id="cd06828">
    <property type="entry name" value="PLPDE_III_DapDC"/>
    <property type="match status" value="1"/>
</dbReference>
<feature type="binding site" evidence="5">
    <location>
        <position position="346"/>
    </location>
    <ligand>
        <name>substrate</name>
    </ligand>
</feature>
<feature type="binding site" evidence="5">
    <location>
        <begin position="301"/>
        <end position="304"/>
    </location>
    <ligand>
        <name>pyridoxal 5'-phosphate</name>
        <dbReference type="ChEBI" id="CHEBI:597326"/>
    </ligand>
</feature>
<feature type="binding site" evidence="5">
    <location>
        <position position="403"/>
    </location>
    <ligand>
        <name>substrate</name>
    </ligand>
</feature>
<dbReference type="PRINTS" id="PR01179">
    <property type="entry name" value="ODADCRBXLASE"/>
</dbReference>
<organism evidence="10 11">
    <name type="scientific">Komagataeibacter medellinensis (strain NBRC 3288 / BCRC 11682 / LMG 1693 / Kondo 51)</name>
    <name type="common">Gluconacetobacter medellinensis</name>
    <dbReference type="NCBI Taxonomy" id="634177"/>
    <lineage>
        <taxon>Bacteria</taxon>
        <taxon>Pseudomonadati</taxon>
        <taxon>Pseudomonadota</taxon>
        <taxon>Alphaproteobacteria</taxon>
        <taxon>Acetobacterales</taxon>
        <taxon>Acetobacteraceae</taxon>
        <taxon>Komagataeibacter</taxon>
    </lineage>
</organism>
<dbReference type="EC" id="4.1.1.20" evidence="5 6"/>
<dbReference type="Gene3D" id="2.40.37.10">
    <property type="entry name" value="Lyase, Ornithine Decarboxylase, Chain A, domain 1"/>
    <property type="match status" value="1"/>
</dbReference>
<feature type="modified residue" description="N6-(pyridoxal phosphate)lysine" evidence="5 7">
    <location>
        <position position="88"/>
    </location>
</feature>
<evidence type="ECO:0000313" key="10">
    <source>
        <dbReference type="EMBL" id="BAK82426.1"/>
    </source>
</evidence>
<accession>G2I1K4</accession>
<dbReference type="SUPFAM" id="SSF50621">
    <property type="entry name" value="Alanine racemase C-terminal domain-like"/>
    <property type="match status" value="1"/>
</dbReference>
<keyword evidence="5 8" id="KW-0457">Lysine biosynthesis</keyword>
<evidence type="ECO:0000259" key="9">
    <source>
        <dbReference type="Pfam" id="PF02784"/>
    </source>
</evidence>
<dbReference type="HOGENOM" id="CLU_026444_0_0_5"/>
<reference evidence="11" key="1">
    <citation type="journal article" date="2011" name="J. Bacteriol.">
        <title>Complete genome sequence of NBRC 3288, a unique cellulose-nonproducing strain of Gluconacetobacter xylinus isolated from vinegar.</title>
        <authorList>
            <person name="Ogino H."/>
            <person name="Azuma Y."/>
            <person name="Hosoyama A."/>
            <person name="Nakazawa H."/>
            <person name="Matsutani M."/>
            <person name="Hasegawa A."/>
            <person name="Otsuyama K."/>
            <person name="Matsushita K."/>
            <person name="Fujita N."/>
            <person name="Shirai M."/>
        </authorList>
    </citation>
    <scope>NUCLEOTIDE SEQUENCE [LARGE SCALE GENOMIC DNA]</scope>
    <source>
        <strain evidence="11">NBRC 3288 / BCRC 11682 / LMG 1693</strain>
    </source>
</reference>
<feature type="binding site" evidence="5">
    <location>
        <position position="403"/>
    </location>
    <ligand>
        <name>pyridoxal 5'-phosphate</name>
        <dbReference type="ChEBI" id="CHEBI:597326"/>
    </ligand>
</feature>
<dbReference type="InterPro" id="IPR022644">
    <property type="entry name" value="De-COase2_N"/>
</dbReference>
<name>G2I1K4_KOMMN</name>
<evidence type="ECO:0000256" key="2">
    <source>
        <dbReference type="ARBA" id="ARBA00022793"/>
    </source>
</evidence>